<keyword evidence="1" id="KW-1185">Reference proteome</keyword>
<reference evidence="2" key="1">
    <citation type="submission" date="2017-02" db="UniProtKB">
        <authorList>
            <consortium name="WormBaseParasite"/>
        </authorList>
    </citation>
    <scope>IDENTIFICATION</scope>
</reference>
<accession>A0A0R3RY78</accession>
<dbReference type="AlphaFoldDB" id="A0A0R3RY78"/>
<organism evidence="1 2">
    <name type="scientific">Elaeophora elaphi</name>
    <dbReference type="NCBI Taxonomy" id="1147741"/>
    <lineage>
        <taxon>Eukaryota</taxon>
        <taxon>Metazoa</taxon>
        <taxon>Ecdysozoa</taxon>
        <taxon>Nematoda</taxon>
        <taxon>Chromadorea</taxon>
        <taxon>Rhabditida</taxon>
        <taxon>Spirurina</taxon>
        <taxon>Spiruromorpha</taxon>
        <taxon>Filarioidea</taxon>
        <taxon>Onchocercidae</taxon>
        <taxon>Elaeophora</taxon>
    </lineage>
</organism>
<evidence type="ECO:0000313" key="2">
    <source>
        <dbReference type="WBParaSite" id="EEL_0000722501-mRNA-1"/>
    </source>
</evidence>
<evidence type="ECO:0000313" key="1">
    <source>
        <dbReference type="Proteomes" id="UP000050640"/>
    </source>
</evidence>
<protein>
    <submittedName>
        <fullName evidence="2">DDE_Tnp_1_7 domain-containing protein</fullName>
    </submittedName>
</protein>
<sequence length="90" mass="10252">MNSKPVYRWNNMQLDAPRFPRYRIFPAGQCDRSNKPISFTTALDCAVFPDAFNAWHMGSMFGTLEDVIISLNDRKLINLRKLVLTAIACG</sequence>
<dbReference type="WBParaSite" id="EEL_0000722501-mRNA-1">
    <property type="protein sequence ID" value="EEL_0000722501-mRNA-1"/>
    <property type="gene ID" value="EEL_0000722501"/>
</dbReference>
<dbReference type="Proteomes" id="UP000050640">
    <property type="component" value="Unplaced"/>
</dbReference>
<proteinExistence type="predicted"/>
<name>A0A0R3RY78_9BILA</name>